<dbReference type="Gene3D" id="3.40.50.1980">
    <property type="entry name" value="Nitrogenase molybdenum iron protein domain"/>
    <property type="match status" value="2"/>
</dbReference>
<dbReference type="PROSITE" id="PS01124">
    <property type="entry name" value="HTH_ARAC_FAMILY_2"/>
    <property type="match status" value="1"/>
</dbReference>
<dbReference type="InterPro" id="IPR009057">
    <property type="entry name" value="Homeodomain-like_sf"/>
</dbReference>
<dbReference type="SUPFAM" id="SSF46689">
    <property type="entry name" value="Homeodomain-like"/>
    <property type="match status" value="2"/>
</dbReference>
<accession>A0ABX1ZM70</accession>
<comment type="caution">
    <text evidence="6">The sequence shown here is derived from an EMBL/GenBank/DDBJ whole genome shotgun (WGS) entry which is preliminary data.</text>
</comment>
<dbReference type="Proteomes" id="UP000618579">
    <property type="component" value="Unassembled WGS sequence"/>
</dbReference>
<keyword evidence="2" id="KW-0238">DNA-binding</keyword>
<organism evidence="6 7">
    <name type="scientific">Paenibacillus planticolens</name>
    <dbReference type="NCBI Taxonomy" id="2654976"/>
    <lineage>
        <taxon>Bacteria</taxon>
        <taxon>Bacillati</taxon>
        <taxon>Bacillota</taxon>
        <taxon>Bacilli</taxon>
        <taxon>Bacillales</taxon>
        <taxon>Paenibacillaceae</taxon>
        <taxon>Paenibacillus</taxon>
    </lineage>
</organism>
<dbReference type="InterPro" id="IPR018060">
    <property type="entry name" value="HTH_AraC"/>
</dbReference>
<name>A0ABX1ZM70_9BACL</name>
<feature type="domain" description="Fe/B12 periplasmic-binding" evidence="5">
    <location>
        <begin position="292"/>
        <end position="558"/>
    </location>
</feature>
<evidence type="ECO:0000313" key="6">
    <source>
        <dbReference type="EMBL" id="NOV01041.1"/>
    </source>
</evidence>
<proteinExistence type="predicted"/>
<reference evidence="6 7" key="1">
    <citation type="submission" date="2019-10" db="EMBL/GenBank/DDBJ databases">
        <title>Description of Paenibacillus pedi sp. nov.</title>
        <authorList>
            <person name="Carlier A."/>
            <person name="Qi S."/>
        </authorList>
    </citation>
    <scope>NUCLEOTIDE SEQUENCE [LARGE SCALE GENOMIC DNA]</scope>
    <source>
        <strain evidence="6 7">LMG 31457</strain>
    </source>
</reference>
<evidence type="ECO:0000256" key="3">
    <source>
        <dbReference type="ARBA" id="ARBA00023163"/>
    </source>
</evidence>
<evidence type="ECO:0000259" key="5">
    <source>
        <dbReference type="PROSITE" id="PS50983"/>
    </source>
</evidence>
<protein>
    <submittedName>
        <fullName evidence="6">AraC family transcriptional regulator</fullName>
    </submittedName>
</protein>
<dbReference type="Pfam" id="PF12833">
    <property type="entry name" value="HTH_18"/>
    <property type="match status" value="1"/>
</dbReference>
<evidence type="ECO:0000313" key="7">
    <source>
        <dbReference type="Proteomes" id="UP000618579"/>
    </source>
</evidence>
<dbReference type="PANTHER" id="PTHR43280">
    <property type="entry name" value="ARAC-FAMILY TRANSCRIPTIONAL REGULATOR"/>
    <property type="match status" value="1"/>
</dbReference>
<sequence length="572" mass="65540">MRMVIICAGGTRMNRDSDHELYLQGTLLELIKLEIITDLAEWKRTSEEVAHHTLLFFVKTGGQLQINQTEVPLHGKTLCLLLPGMSVQALNLSGNANSLIYQLEFDLFRMAENTQSRKVFERELQFPIHGALQTDGLLFQRKMQLLASACGDSSVREHLRQQYLYELVALILKDQPRSITTPKDADASIQLTIQYMQDAYHSDINLDKLAEIAGMHPAYYSQRFKQKMNKSPIEFLTQVRMNKAKEILLVSAPQIRDLSGRVGYRDEFYFSRRFKENCGYAPTQYANEPLTNIVSLSYPYTDHLLTLGIVPSAAQFHHEKYLTAETTSLTLPLHAADSWEIGRRTFLEAKPGLILCKENVLLKAREHIGDIAPIISVPWASQDVFEHLEEIAQIVGRRQSAKDWIELHTYKAEQAGKRVKKTFGSPTVAICRMMNTEMRLYGARNVGHVFYRSLQLSPPSRIAREINQHSEGTYFNWLRVTPEDMNQYDSDYVIFLNSTRQSSAKLQHQIMTDPVWLRHPAIRQGRYFMLQWDEWMVYAPQAIGQLLEKAVSMLSGTSLKQNSPTNLKIIQG</sequence>
<dbReference type="SMART" id="SM00342">
    <property type="entry name" value="HTH_ARAC"/>
    <property type="match status" value="1"/>
</dbReference>
<evidence type="ECO:0000256" key="1">
    <source>
        <dbReference type="ARBA" id="ARBA00023015"/>
    </source>
</evidence>
<gene>
    <name evidence="6" type="ORF">GC097_13565</name>
</gene>
<keyword evidence="3" id="KW-0804">Transcription</keyword>
<evidence type="ECO:0000259" key="4">
    <source>
        <dbReference type="PROSITE" id="PS01124"/>
    </source>
</evidence>
<evidence type="ECO:0000256" key="2">
    <source>
        <dbReference type="ARBA" id="ARBA00023125"/>
    </source>
</evidence>
<dbReference type="PANTHER" id="PTHR43280:SF28">
    <property type="entry name" value="HTH-TYPE TRANSCRIPTIONAL ACTIVATOR RHAS"/>
    <property type="match status" value="1"/>
</dbReference>
<keyword evidence="1" id="KW-0805">Transcription regulation</keyword>
<feature type="domain" description="HTH araC/xylS-type" evidence="4">
    <location>
        <begin position="190"/>
        <end position="288"/>
    </location>
</feature>
<dbReference type="Gene3D" id="1.10.10.60">
    <property type="entry name" value="Homeodomain-like"/>
    <property type="match status" value="2"/>
</dbReference>
<dbReference type="SUPFAM" id="SSF53807">
    <property type="entry name" value="Helical backbone' metal receptor"/>
    <property type="match status" value="1"/>
</dbReference>
<keyword evidence="7" id="KW-1185">Reference proteome</keyword>
<dbReference type="PROSITE" id="PS50983">
    <property type="entry name" value="FE_B12_PBP"/>
    <property type="match status" value="1"/>
</dbReference>
<dbReference type="Pfam" id="PF01497">
    <property type="entry name" value="Peripla_BP_2"/>
    <property type="match status" value="1"/>
</dbReference>
<dbReference type="EMBL" id="WHNZ01000026">
    <property type="protein sequence ID" value="NOV01041.1"/>
    <property type="molecule type" value="Genomic_DNA"/>
</dbReference>
<dbReference type="InterPro" id="IPR002491">
    <property type="entry name" value="ABC_transptr_periplasmic_BD"/>
</dbReference>